<feature type="transmembrane region" description="Helical" evidence="1">
    <location>
        <begin position="12"/>
        <end position="31"/>
    </location>
</feature>
<protein>
    <submittedName>
        <fullName evidence="2">Uncharacterized protein</fullName>
    </submittedName>
</protein>
<feature type="transmembrane region" description="Helical" evidence="1">
    <location>
        <begin position="170"/>
        <end position="192"/>
    </location>
</feature>
<keyword evidence="1" id="KW-0812">Transmembrane</keyword>
<gene>
    <name evidence="2" type="ORF">RJ40_01495</name>
</gene>
<keyword evidence="1" id="KW-0472">Membrane</keyword>
<feature type="transmembrane region" description="Helical" evidence="1">
    <location>
        <begin position="128"/>
        <end position="158"/>
    </location>
</feature>
<keyword evidence="3" id="KW-1185">Reference proteome</keyword>
<evidence type="ECO:0000256" key="1">
    <source>
        <dbReference type="SAM" id="Phobius"/>
    </source>
</evidence>
<proteinExistence type="predicted"/>
<reference evidence="2" key="2">
    <citation type="submission" date="2019-02" db="EMBL/GenBank/DDBJ databases">
        <authorList>
            <person name="Chen S.-C."/>
            <person name="Chien H.-H."/>
            <person name="Lai M.-C."/>
        </authorList>
    </citation>
    <scope>NUCLEOTIDE SEQUENCE</scope>
    <source>
        <strain evidence="2">N2F9704</strain>
    </source>
</reference>
<dbReference type="GeneID" id="76422989"/>
<dbReference type="RefSeq" id="WP_265581586.1">
    <property type="nucleotide sequence ID" value="NZ_CP036172.1"/>
</dbReference>
<sequence length="312" mass="32945">MNTEQTLQDLVRLLPASLLAGILGGGMIVFLRSYVYDWCWYDLLSFEHGIFFTIGCAHTLVLCFLTLFLAGMVAVALYPGKNRAQAAFAGGVSGCMACFVFVILTLVSDLLSHGSVDLVGDLIFHASLILSHALSLMFLTLTMVVLAVLGALIFFSSLEKATTPEENARASRLVLGSTVLIILVFMFLPPLVAHAMPGTEPTVAAIGRSVISVERTAPDTIVLTAQEVPATSVLTDPHFSVYLDGVEASNATVAAANGLAVTVEPVDGLLAFEGSRATWQGTAVHNNGTPVNVAVAAQGADGSKQFVFDRQV</sequence>
<name>A0A8A3S3U0_9EURY</name>
<accession>A0A8A3S3U0</accession>
<dbReference type="EMBL" id="CP036172">
    <property type="protein sequence ID" value="QSZ66264.1"/>
    <property type="molecule type" value="Genomic_DNA"/>
</dbReference>
<evidence type="ECO:0000313" key="2">
    <source>
        <dbReference type="EMBL" id="QSZ66264.1"/>
    </source>
</evidence>
<dbReference type="KEGG" id="maqe:RJ40_01495"/>
<organism evidence="2 3">
    <name type="scientific">Methanofollis aquaemaris</name>
    <dbReference type="NCBI Taxonomy" id="126734"/>
    <lineage>
        <taxon>Archaea</taxon>
        <taxon>Methanobacteriati</taxon>
        <taxon>Methanobacteriota</taxon>
        <taxon>Stenosarchaea group</taxon>
        <taxon>Methanomicrobia</taxon>
        <taxon>Methanomicrobiales</taxon>
        <taxon>Methanomicrobiaceae</taxon>
        <taxon>Methanofollis</taxon>
    </lineage>
</organism>
<reference evidence="2" key="1">
    <citation type="journal article" date="2001" name="Int. J. Syst. Evol. Microbiol.">
        <title>Methanofollis aquaemaris sp. nov., a methanogen isolated from an aquaculture fish pond.</title>
        <authorList>
            <person name="Lai M.C."/>
            <person name="Chen S.C."/>
        </authorList>
    </citation>
    <scope>NUCLEOTIDE SEQUENCE</scope>
    <source>
        <strain evidence="2">N2F9704</strain>
    </source>
</reference>
<feature type="transmembrane region" description="Helical" evidence="1">
    <location>
        <begin position="86"/>
        <end position="108"/>
    </location>
</feature>
<dbReference type="AlphaFoldDB" id="A0A8A3S3U0"/>
<dbReference type="Proteomes" id="UP001042704">
    <property type="component" value="Chromosome"/>
</dbReference>
<keyword evidence="1" id="KW-1133">Transmembrane helix</keyword>
<feature type="transmembrane region" description="Helical" evidence="1">
    <location>
        <begin position="51"/>
        <end position="79"/>
    </location>
</feature>
<evidence type="ECO:0000313" key="3">
    <source>
        <dbReference type="Proteomes" id="UP001042704"/>
    </source>
</evidence>